<dbReference type="Proteomes" id="UP000014760">
    <property type="component" value="Unassembled WGS sequence"/>
</dbReference>
<dbReference type="EnsemblMetazoa" id="CapteT209746">
    <property type="protein sequence ID" value="CapteP209746"/>
    <property type="gene ID" value="CapteG209746"/>
</dbReference>
<sequence length="193" mass="21743">MAVLSHFPLIEMTKFSGDAIDFNNFIGVSQTRIVAHTQTDSDRLFHLHQALGGDPKELISGCLYIHDAGGFQEAPSLLQEHYMIIAKHPLYMQNEWRDILSKTRGEERSNAIDVVPVVQESSATVQLASKTDDHVMHSILPMKSRSRIRCLLEANQKFRTMRSEREQMSNHLSRISLPSVIGQSSATPLLAFE</sequence>
<reference evidence="2" key="3">
    <citation type="submission" date="2015-06" db="UniProtKB">
        <authorList>
            <consortium name="EnsemblMetazoa"/>
        </authorList>
    </citation>
    <scope>IDENTIFICATION</scope>
</reference>
<protein>
    <submittedName>
        <fullName evidence="1 2">Uncharacterized protein</fullName>
    </submittedName>
</protein>
<accession>R7TZ68</accession>
<evidence type="ECO:0000313" key="2">
    <source>
        <dbReference type="EnsemblMetazoa" id="CapteP209746"/>
    </source>
</evidence>
<reference evidence="1 3" key="2">
    <citation type="journal article" date="2013" name="Nature">
        <title>Insights into bilaterian evolution from three spiralian genomes.</title>
        <authorList>
            <person name="Simakov O."/>
            <person name="Marletaz F."/>
            <person name="Cho S.J."/>
            <person name="Edsinger-Gonzales E."/>
            <person name="Havlak P."/>
            <person name="Hellsten U."/>
            <person name="Kuo D.H."/>
            <person name="Larsson T."/>
            <person name="Lv J."/>
            <person name="Arendt D."/>
            <person name="Savage R."/>
            <person name="Osoegawa K."/>
            <person name="de Jong P."/>
            <person name="Grimwood J."/>
            <person name="Chapman J.A."/>
            <person name="Shapiro H."/>
            <person name="Aerts A."/>
            <person name="Otillar R.P."/>
            <person name="Terry A.Y."/>
            <person name="Boore J.L."/>
            <person name="Grigoriev I.V."/>
            <person name="Lindberg D.R."/>
            <person name="Seaver E.C."/>
            <person name="Weisblat D.A."/>
            <person name="Putnam N.H."/>
            <person name="Rokhsar D.S."/>
        </authorList>
    </citation>
    <scope>NUCLEOTIDE SEQUENCE</scope>
    <source>
        <strain evidence="1 3">I ESC-2004</strain>
    </source>
</reference>
<dbReference type="AlphaFoldDB" id="R7TZ68"/>
<gene>
    <name evidence="1" type="ORF">CAPTEDRAFT_209746</name>
</gene>
<dbReference type="EMBL" id="KB308885">
    <property type="protein sequence ID" value="ELT96235.1"/>
    <property type="molecule type" value="Genomic_DNA"/>
</dbReference>
<proteinExistence type="predicted"/>
<evidence type="ECO:0000313" key="3">
    <source>
        <dbReference type="Proteomes" id="UP000014760"/>
    </source>
</evidence>
<name>R7TZ68_CAPTE</name>
<reference evidence="3" key="1">
    <citation type="submission" date="2012-12" db="EMBL/GenBank/DDBJ databases">
        <authorList>
            <person name="Hellsten U."/>
            <person name="Grimwood J."/>
            <person name="Chapman J.A."/>
            <person name="Shapiro H."/>
            <person name="Aerts A."/>
            <person name="Otillar R.P."/>
            <person name="Terry A.Y."/>
            <person name="Boore J.L."/>
            <person name="Simakov O."/>
            <person name="Marletaz F."/>
            <person name="Cho S.-J."/>
            <person name="Edsinger-Gonzales E."/>
            <person name="Havlak P."/>
            <person name="Kuo D.-H."/>
            <person name="Larsson T."/>
            <person name="Lv J."/>
            <person name="Arendt D."/>
            <person name="Savage R."/>
            <person name="Osoegawa K."/>
            <person name="de Jong P."/>
            <person name="Lindberg D.R."/>
            <person name="Seaver E.C."/>
            <person name="Weisblat D.A."/>
            <person name="Putnam N.H."/>
            <person name="Grigoriev I.V."/>
            <person name="Rokhsar D.S."/>
        </authorList>
    </citation>
    <scope>NUCLEOTIDE SEQUENCE</scope>
    <source>
        <strain evidence="3">I ESC-2004</strain>
    </source>
</reference>
<organism evidence="1">
    <name type="scientific">Capitella teleta</name>
    <name type="common">Polychaete worm</name>
    <dbReference type="NCBI Taxonomy" id="283909"/>
    <lineage>
        <taxon>Eukaryota</taxon>
        <taxon>Metazoa</taxon>
        <taxon>Spiralia</taxon>
        <taxon>Lophotrochozoa</taxon>
        <taxon>Annelida</taxon>
        <taxon>Polychaeta</taxon>
        <taxon>Sedentaria</taxon>
        <taxon>Scolecida</taxon>
        <taxon>Capitellidae</taxon>
        <taxon>Capitella</taxon>
    </lineage>
</organism>
<keyword evidence="3" id="KW-1185">Reference proteome</keyword>
<dbReference type="EMBL" id="AMQN01002315">
    <property type="status" value="NOT_ANNOTATED_CDS"/>
    <property type="molecule type" value="Genomic_DNA"/>
</dbReference>
<dbReference type="HOGENOM" id="CLU_1410061_0_0_1"/>
<dbReference type="OrthoDB" id="10068075at2759"/>
<evidence type="ECO:0000313" key="1">
    <source>
        <dbReference type="EMBL" id="ELT96235.1"/>
    </source>
</evidence>